<protein>
    <recommendedName>
        <fullName evidence="5">CHY-type domain-containing protein</fullName>
    </recommendedName>
</protein>
<dbReference type="InterPro" id="IPR052604">
    <property type="entry name" value="Mito_Tim_assembly_helper"/>
</dbReference>
<dbReference type="InterPro" id="IPR008913">
    <property type="entry name" value="Znf_CHY"/>
</dbReference>
<keyword evidence="2" id="KW-0863">Zinc-finger</keyword>
<dbReference type="SUPFAM" id="SSF161219">
    <property type="entry name" value="CHY zinc finger-like"/>
    <property type="match status" value="1"/>
</dbReference>
<name>D5HC59_SALRM</name>
<dbReference type="RefSeq" id="WP_013062666.1">
    <property type="nucleotide sequence ID" value="NC_014032.1"/>
</dbReference>
<keyword evidence="3" id="KW-0862">Zinc</keyword>
<evidence type="ECO:0000313" key="7">
    <source>
        <dbReference type="Proteomes" id="UP000000933"/>
    </source>
</evidence>
<feature type="domain" description="CHY-type" evidence="5">
    <location>
        <begin position="59"/>
        <end position="140"/>
    </location>
</feature>
<keyword evidence="1" id="KW-0479">Metal-binding</keyword>
<dbReference type="Proteomes" id="UP000000933">
    <property type="component" value="Chromosome"/>
</dbReference>
<dbReference type="PANTHER" id="PTHR28082">
    <property type="entry name" value="ZINC FINGER PROTEIN"/>
    <property type="match status" value="1"/>
</dbReference>
<dbReference type="GO" id="GO:0008270">
    <property type="term" value="F:zinc ion binding"/>
    <property type="evidence" value="ECO:0007669"/>
    <property type="project" value="UniProtKB-KW"/>
</dbReference>
<dbReference type="PROSITE" id="PS51266">
    <property type="entry name" value="ZF_CHY"/>
    <property type="match status" value="1"/>
</dbReference>
<reference evidence="7" key="2">
    <citation type="submission" date="2010-04" db="EMBL/GenBank/DDBJ databases">
        <title>Genome sequence of Salinibacter ruber M8.</title>
        <authorList>
            <consortium name="Genoscope"/>
        </authorList>
    </citation>
    <scope>NUCLEOTIDE SEQUENCE [LARGE SCALE GENOMIC DNA]</scope>
    <source>
        <strain evidence="7">M8</strain>
    </source>
</reference>
<dbReference type="HOGENOM" id="CLU_143932_0_1_10"/>
<proteinExistence type="predicted"/>
<sequence>MRWGRSVSSLLPCMPMVIDASSSAREGGDEDSDGRRGPRRTVRGPATDDRFDVPVRGVDVGPETRCAHYHGPRDVIAIRFACCDVFYPCHRCHEETATHPPERWPYDQFNASAVLCGRCRTVLTIEQYLDADHTCPACGAAFNPNCARHHDRYFCVG</sequence>
<dbReference type="EMBL" id="FP565814">
    <property type="protein sequence ID" value="CBH25614.1"/>
    <property type="molecule type" value="Genomic_DNA"/>
</dbReference>
<dbReference type="KEGG" id="srm:SRM_02693"/>
<dbReference type="Pfam" id="PF05495">
    <property type="entry name" value="zf-CHY"/>
    <property type="match status" value="1"/>
</dbReference>
<evidence type="ECO:0000259" key="5">
    <source>
        <dbReference type="PROSITE" id="PS51266"/>
    </source>
</evidence>
<feature type="region of interest" description="Disordered" evidence="4">
    <location>
        <begin position="21"/>
        <end position="50"/>
    </location>
</feature>
<evidence type="ECO:0000256" key="4">
    <source>
        <dbReference type="SAM" id="MobiDB-lite"/>
    </source>
</evidence>
<dbReference type="InterPro" id="IPR037274">
    <property type="entry name" value="Znf_CHY_sf"/>
</dbReference>
<evidence type="ECO:0000313" key="6">
    <source>
        <dbReference type="EMBL" id="CBH25614.1"/>
    </source>
</evidence>
<gene>
    <name evidence="6" type="ordered locus">SRM_02693</name>
</gene>
<dbReference type="PANTHER" id="PTHR28082:SF1">
    <property type="entry name" value="HELPER OF TIM PROTEIN 13"/>
    <property type="match status" value="1"/>
</dbReference>
<evidence type="ECO:0000256" key="1">
    <source>
        <dbReference type="ARBA" id="ARBA00022723"/>
    </source>
</evidence>
<reference evidence="6 7" key="1">
    <citation type="journal article" date="2010" name="ISME J.">
        <title>Fine-scale evolution: genomic, phenotypic and ecological differentiation in two coexisting Salinibacter ruber strains.</title>
        <authorList>
            <person name="Pena A."/>
            <person name="Teeling H."/>
            <person name="Huerta-Cepas J."/>
            <person name="Santos F."/>
            <person name="Yarza P."/>
            <person name="Brito-Echeverria J."/>
            <person name="Lucio M."/>
            <person name="Schmitt-Kopplin P."/>
            <person name="Meseguer I."/>
            <person name="Schenowitz C."/>
            <person name="Dossat C."/>
            <person name="Barbe V."/>
            <person name="Dopazo J."/>
            <person name="Rossello-Mora R."/>
            <person name="Schuler M."/>
            <person name="Glockner F.O."/>
            <person name="Amann R."/>
            <person name="Gabaldon T."/>
            <person name="Anton J."/>
        </authorList>
    </citation>
    <scope>NUCLEOTIDE SEQUENCE [LARGE SCALE GENOMIC DNA]</scope>
    <source>
        <strain evidence="6 7">M8</strain>
    </source>
</reference>
<dbReference type="AlphaFoldDB" id="D5HC59"/>
<dbReference type="GO" id="GO:0045041">
    <property type="term" value="P:protein import into mitochondrial intermembrane space"/>
    <property type="evidence" value="ECO:0007669"/>
    <property type="project" value="TreeGrafter"/>
</dbReference>
<evidence type="ECO:0000256" key="2">
    <source>
        <dbReference type="ARBA" id="ARBA00022771"/>
    </source>
</evidence>
<accession>D5HC59</accession>
<dbReference type="PATRIC" id="fig|761659.10.peg.2939"/>
<evidence type="ECO:0000256" key="3">
    <source>
        <dbReference type="ARBA" id="ARBA00022833"/>
    </source>
</evidence>
<organism evidence="6 7">
    <name type="scientific">Salinibacter ruber (strain M8)</name>
    <dbReference type="NCBI Taxonomy" id="761659"/>
    <lineage>
        <taxon>Bacteria</taxon>
        <taxon>Pseudomonadati</taxon>
        <taxon>Rhodothermota</taxon>
        <taxon>Rhodothermia</taxon>
        <taxon>Rhodothermales</taxon>
        <taxon>Salinibacteraceae</taxon>
        <taxon>Salinibacter</taxon>
    </lineage>
</organism>